<feature type="modified residue" description="4-aspartylphosphate" evidence="6">
    <location>
        <position position="66"/>
    </location>
</feature>
<evidence type="ECO:0000313" key="11">
    <source>
        <dbReference type="Proteomes" id="UP001221411"/>
    </source>
</evidence>
<keyword evidence="6" id="KW-0597">Phosphoprotein</keyword>
<keyword evidence="3" id="KW-0805">Transcription regulation</keyword>
<dbReference type="PROSITE" id="PS00676">
    <property type="entry name" value="SIGMA54_INTERACT_2"/>
    <property type="match status" value="1"/>
</dbReference>
<dbReference type="Pfam" id="PF02954">
    <property type="entry name" value="HTH_8"/>
    <property type="match status" value="1"/>
</dbReference>
<keyword evidence="1" id="KW-0547">Nucleotide-binding</keyword>
<evidence type="ECO:0000256" key="6">
    <source>
        <dbReference type="PROSITE-ProRule" id="PRU00169"/>
    </source>
</evidence>
<dbReference type="InterPro" id="IPR002197">
    <property type="entry name" value="HTH_Fis"/>
</dbReference>
<dbReference type="Pfam" id="PF25601">
    <property type="entry name" value="AAA_lid_14"/>
    <property type="match status" value="1"/>
</dbReference>
<dbReference type="SUPFAM" id="SSF52172">
    <property type="entry name" value="CheY-like"/>
    <property type="match status" value="1"/>
</dbReference>
<evidence type="ECO:0000256" key="5">
    <source>
        <dbReference type="ARBA" id="ARBA00023163"/>
    </source>
</evidence>
<keyword evidence="2" id="KW-0067">ATP-binding</keyword>
<evidence type="ECO:0000256" key="3">
    <source>
        <dbReference type="ARBA" id="ARBA00023015"/>
    </source>
</evidence>
<dbReference type="InterPro" id="IPR002078">
    <property type="entry name" value="Sigma_54_int"/>
</dbReference>
<feature type="domain" description="Sigma-54 factor interaction" evidence="8">
    <location>
        <begin position="157"/>
        <end position="385"/>
    </location>
</feature>
<dbReference type="InterPro" id="IPR058031">
    <property type="entry name" value="AAA_lid_NorR"/>
</dbReference>
<dbReference type="PROSITE" id="PS50045">
    <property type="entry name" value="SIGMA54_INTERACT_4"/>
    <property type="match status" value="1"/>
</dbReference>
<dbReference type="Pfam" id="PF00072">
    <property type="entry name" value="Response_reg"/>
    <property type="match status" value="1"/>
</dbReference>
<sequence>MPSETTQGATKAPKAHVIVVDDEPALRRSLARVLLAEGFDVMTAEDGAAALTLLSTARAVDVVLLDVMMPGPSGMEVLARIKEQHPEVEVVMMTAFGDIDTAVAAVRQGAYNFLTKPFGPTETVALALMQAAEHKRLVDRTRLLEQRLVEHERFGELIGRSSRMQDVYRIALGAAPTTSTVLILGENGTGKELVARAIHQHSLRSDRPLRAINCGAIPETLVETELFGSMRGAFTGAQDRPGLFELADKGTVFLDEIGDLPLSAQAKLLRALAEGEIKRVGATEPKTVDVRVIAATNVDLKERIASGRFREDLYYRLAVIPVHLPPLRQRKEDIPLLAYHFLHKYARRSGRDIKRIGVEALRLLREQPWPGNVRQLENAIEHAVVMTRGDSILPSDLPFGRDEAPAEEDGAPGDTRAFWGDTLSELPFTQAKEKAAFAFERAYVERLLKRTSNNVSEAARQAGMDRSNFRRLMKKVRATSDDGAGDDDEG</sequence>
<dbReference type="SMART" id="SM00382">
    <property type="entry name" value="AAA"/>
    <property type="match status" value="1"/>
</dbReference>
<name>A0ABT5EZS6_9BACT</name>
<organism evidence="10 11">
    <name type="scientific">Polyangium mundeleinium</name>
    <dbReference type="NCBI Taxonomy" id="2995306"/>
    <lineage>
        <taxon>Bacteria</taxon>
        <taxon>Pseudomonadati</taxon>
        <taxon>Myxococcota</taxon>
        <taxon>Polyangia</taxon>
        <taxon>Polyangiales</taxon>
        <taxon>Polyangiaceae</taxon>
        <taxon>Polyangium</taxon>
    </lineage>
</organism>
<dbReference type="InterPro" id="IPR025944">
    <property type="entry name" value="Sigma_54_int_dom_CS"/>
</dbReference>
<evidence type="ECO:0000313" key="10">
    <source>
        <dbReference type="EMBL" id="MDC0746889.1"/>
    </source>
</evidence>
<dbReference type="Gene3D" id="3.40.50.300">
    <property type="entry name" value="P-loop containing nucleotide triphosphate hydrolases"/>
    <property type="match status" value="1"/>
</dbReference>
<dbReference type="SUPFAM" id="SSF52540">
    <property type="entry name" value="P-loop containing nucleoside triphosphate hydrolases"/>
    <property type="match status" value="1"/>
</dbReference>
<evidence type="ECO:0000256" key="1">
    <source>
        <dbReference type="ARBA" id="ARBA00022741"/>
    </source>
</evidence>
<dbReference type="Gene3D" id="1.10.10.60">
    <property type="entry name" value="Homeodomain-like"/>
    <property type="match status" value="1"/>
</dbReference>
<dbReference type="Gene3D" id="3.40.50.2300">
    <property type="match status" value="1"/>
</dbReference>
<comment type="caution">
    <text evidence="10">The sequence shown here is derived from an EMBL/GenBank/DDBJ whole genome shotgun (WGS) entry which is preliminary data.</text>
</comment>
<dbReference type="InterPro" id="IPR003593">
    <property type="entry name" value="AAA+_ATPase"/>
</dbReference>
<dbReference type="InterPro" id="IPR011006">
    <property type="entry name" value="CheY-like_superfamily"/>
</dbReference>
<evidence type="ECO:0000256" key="7">
    <source>
        <dbReference type="SAM" id="MobiDB-lite"/>
    </source>
</evidence>
<dbReference type="EMBL" id="JAQNDO010000001">
    <property type="protein sequence ID" value="MDC0746889.1"/>
    <property type="molecule type" value="Genomic_DNA"/>
</dbReference>
<keyword evidence="5" id="KW-0804">Transcription</keyword>
<dbReference type="PROSITE" id="PS50110">
    <property type="entry name" value="RESPONSE_REGULATORY"/>
    <property type="match status" value="1"/>
</dbReference>
<dbReference type="SUPFAM" id="SSF46689">
    <property type="entry name" value="Homeodomain-like"/>
    <property type="match status" value="1"/>
</dbReference>
<keyword evidence="4" id="KW-0238">DNA-binding</keyword>
<dbReference type="InterPro" id="IPR027417">
    <property type="entry name" value="P-loop_NTPase"/>
</dbReference>
<dbReference type="CDD" id="cd00009">
    <property type="entry name" value="AAA"/>
    <property type="match status" value="1"/>
</dbReference>
<dbReference type="Proteomes" id="UP001221411">
    <property type="component" value="Unassembled WGS sequence"/>
</dbReference>
<dbReference type="PROSITE" id="PS00688">
    <property type="entry name" value="SIGMA54_INTERACT_3"/>
    <property type="match status" value="1"/>
</dbReference>
<feature type="region of interest" description="Disordered" evidence="7">
    <location>
        <begin position="396"/>
        <end position="416"/>
    </location>
</feature>
<dbReference type="Pfam" id="PF00158">
    <property type="entry name" value="Sigma54_activat"/>
    <property type="match status" value="1"/>
</dbReference>
<dbReference type="InterPro" id="IPR009057">
    <property type="entry name" value="Homeodomain-like_sf"/>
</dbReference>
<evidence type="ECO:0000256" key="2">
    <source>
        <dbReference type="ARBA" id="ARBA00022840"/>
    </source>
</evidence>
<proteinExistence type="predicted"/>
<evidence type="ECO:0000259" key="9">
    <source>
        <dbReference type="PROSITE" id="PS50110"/>
    </source>
</evidence>
<feature type="domain" description="Response regulatory" evidence="9">
    <location>
        <begin position="16"/>
        <end position="131"/>
    </location>
</feature>
<evidence type="ECO:0000256" key="4">
    <source>
        <dbReference type="ARBA" id="ARBA00023125"/>
    </source>
</evidence>
<dbReference type="Gene3D" id="1.10.8.60">
    <property type="match status" value="1"/>
</dbReference>
<dbReference type="InterPro" id="IPR025943">
    <property type="entry name" value="Sigma_54_int_dom_ATP-bd_2"/>
</dbReference>
<accession>A0ABT5EZS6</accession>
<evidence type="ECO:0000259" key="8">
    <source>
        <dbReference type="PROSITE" id="PS50045"/>
    </source>
</evidence>
<dbReference type="PANTHER" id="PTHR32071">
    <property type="entry name" value="TRANSCRIPTIONAL REGULATORY PROTEIN"/>
    <property type="match status" value="1"/>
</dbReference>
<dbReference type="InterPro" id="IPR001789">
    <property type="entry name" value="Sig_transdc_resp-reg_receiver"/>
</dbReference>
<gene>
    <name evidence="10" type="ORF">POL67_36515</name>
</gene>
<dbReference type="PANTHER" id="PTHR32071:SF113">
    <property type="entry name" value="ALGINATE BIOSYNTHESIS TRANSCRIPTIONAL REGULATORY PROTEIN ALGB"/>
    <property type="match status" value="1"/>
</dbReference>
<dbReference type="RefSeq" id="WP_271925255.1">
    <property type="nucleotide sequence ID" value="NZ_JAQNDO010000001.1"/>
</dbReference>
<dbReference type="SMART" id="SM00448">
    <property type="entry name" value="REC"/>
    <property type="match status" value="1"/>
</dbReference>
<reference evidence="10 11" key="1">
    <citation type="submission" date="2022-11" db="EMBL/GenBank/DDBJ databases">
        <title>Minimal conservation of predation-associated metabolite biosynthetic gene clusters underscores biosynthetic potential of Myxococcota including descriptions for ten novel species: Archangium lansinium sp. nov., Myxococcus landrumus sp. nov., Nannocystis bai.</title>
        <authorList>
            <person name="Ahearne A."/>
            <person name="Stevens C."/>
            <person name="Dowd S."/>
        </authorList>
    </citation>
    <scope>NUCLEOTIDE SEQUENCE [LARGE SCALE GENOMIC DNA]</scope>
    <source>
        <strain evidence="10 11">RJM3</strain>
    </source>
</reference>
<keyword evidence="11" id="KW-1185">Reference proteome</keyword>
<protein>
    <submittedName>
        <fullName evidence="10">Sigma-54 dependent transcriptional regulator</fullName>
    </submittedName>
</protein>
<feature type="region of interest" description="Disordered" evidence="7">
    <location>
        <begin position="454"/>
        <end position="490"/>
    </location>
</feature>